<proteinExistence type="predicted"/>
<reference evidence="2" key="1">
    <citation type="submission" date="2015-04" db="EMBL/GenBank/DDBJ databases">
        <title>The genome sequence of the plant pathogenic Rhizarian Plasmodiophora brassicae reveals insights in its biotrophic life cycle and the origin of chitin synthesis.</title>
        <authorList>
            <person name="Schwelm A."/>
            <person name="Fogelqvist J."/>
            <person name="Knaust A."/>
            <person name="Julke S."/>
            <person name="Lilja T."/>
            <person name="Dhandapani V."/>
            <person name="Bonilla-Rosso G."/>
            <person name="Karlsson M."/>
            <person name="Shevchenko A."/>
            <person name="Choi S.R."/>
            <person name="Kim H.G."/>
            <person name="Park J.Y."/>
            <person name="Lim Y.P."/>
            <person name="Ludwig-Muller J."/>
            <person name="Dixelius C."/>
        </authorList>
    </citation>
    <scope>NUCLEOTIDE SEQUENCE</scope>
    <source>
        <tissue evidence="2">Potato root galls</tissue>
    </source>
</reference>
<evidence type="ECO:0000256" key="1">
    <source>
        <dbReference type="SAM" id="MobiDB-lite"/>
    </source>
</evidence>
<feature type="region of interest" description="Disordered" evidence="1">
    <location>
        <begin position="32"/>
        <end position="58"/>
    </location>
</feature>
<dbReference type="AlphaFoldDB" id="A0A0H5QMV8"/>
<protein>
    <submittedName>
        <fullName evidence="2">Uncharacterized protein</fullName>
    </submittedName>
</protein>
<name>A0A0H5QMV8_9EUKA</name>
<feature type="compositionally biased region" description="Polar residues" evidence="1">
    <location>
        <begin position="37"/>
        <end position="47"/>
    </location>
</feature>
<evidence type="ECO:0000313" key="2">
    <source>
        <dbReference type="EMBL" id="CRZ03303.1"/>
    </source>
</evidence>
<dbReference type="EMBL" id="HACM01002861">
    <property type="protein sequence ID" value="CRZ03303.1"/>
    <property type="molecule type" value="Transcribed_RNA"/>
</dbReference>
<organism evidence="2">
    <name type="scientific">Spongospora subterranea</name>
    <dbReference type="NCBI Taxonomy" id="70186"/>
    <lineage>
        <taxon>Eukaryota</taxon>
        <taxon>Sar</taxon>
        <taxon>Rhizaria</taxon>
        <taxon>Endomyxa</taxon>
        <taxon>Phytomyxea</taxon>
        <taxon>Plasmodiophorida</taxon>
        <taxon>Plasmodiophoridae</taxon>
        <taxon>Spongospora</taxon>
    </lineage>
</organism>
<accession>A0A0H5QMV8</accession>
<dbReference type="EMBL" id="HACM01002860">
    <property type="protein sequence ID" value="CRZ03302.1"/>
    <property type="molecule type" value="Transcribed_RNA"/>
</dbReference>
<sequence length="108" mass="11983">MSISKSTKKNMQFPIHLIDIMAVTTGVLQQKLHSRPESTMKSANQSGPFPKSVRDRDLSTDDVGQTWRWRFTLCSFAAVGSAVFEHISCTVGVHISVVLSNIVYESVL</sequence>